<evidence type="ECO:0000313" key="2">
    <source>
        <dbReference type="WBParaSite" id="GPLIN_001498700"/>
    </source>
</evidence>
<accession>A0A183CQ29</accession>
<evidence type="ECO:0000313" key="1">
    <source>
        <dbReference type="Proteomes" id="UP000050741"/>
    </source>
</evidence>
<sequence>THCCPQNYQLAPAENRFVSVIEQRGWKYADQWITKRGSAQFINIVRAAQLMGITGLHDCDFLTKYDRMDKPDERSRRHFFKIKYGDPRATHHMPDKFECSSWYWVRHLLPDLTTITPEDRKYTWMQKNTAIFGI</sequence>
<dbReference type="Proteomes" id="UP000050741">
    <property type="component" value="Unassembled WGS sequence"/>
</dbReference>
<organism evidence="1 2">
    <name type="scientific">Globodera pallida</name>
    <name type="common">Potato cyst nematode worm</name>
    <name type="synonym">Heterodera pallida</name>
    <dbReference type="NCBI Taxonomy" id="36090"/>
    <lineage>
        <taxon>Eukaryota</taxon>
        <taxon>Metazoa</taxon>
        <taxon>Ecdysozoa</taxon>
        <taxon>Nematoda</taxon>
        <taxon>Chromadorea</taxon>
        <taxon>Rhabditida</taxon>
        <taxon>Tylenchina</taxon>
        <taxon>Tylenchomorpha</taxon>
        <taxon>Tylenchoidea</taxon>
        <taxon>Heteroderidae</taxon>
        <taxon>Heteroderinae</taxon>
        <taxon>Globodera</taxon>
    </lineage>
</organism>
<dbReference type="AlphaFoldDB" id="A0A183CQ29"/>
<reference evidence="2" key="3">
    <citation type="submission" date="2016-06" db="UniProtKB">
        <authorList>
            <consortium name="WormBaseParasite"/>
        </authorList>
    </citation>
    <scope>IDENTIFICATION</scope>
</reference>
<reference evidence="1" key="1">
    <citation type="submission" date="2013-12" db="EMBL/GenBank/DDBJ databases">
        <authorList>
            <person name="Aslett M."/>
        </authorList>
    </citation>
    <scope>NUCLEOTIDE SEQUENCE [LARGE SCALE GENOMIC DNA]</scope>
    <source>
        <strain evidence="1">Lindley</strain>
    </source>
</reference>
<reference evidence="1" key="2">
    <citation type="submission" date="2014-05" db="EMBL/GenBank/DDBJ databases">
        <title>The genome and life-stage specific transcriptomes of Globodera pallida elucidate key aspects of plant parasitism by a cyst nematode.</title>
        <authorList>
            <person name="Cotton J.A."/>
            <person name="Lilley C.J."/>
            <person name="Jones L.M."/>
            <person name="Kikuchi T."/>
            <person name="Reid A.J."/>
            <person name="Thorpe P."/>
            <person name="Tsai I.J."/>
            <person name="Beasley H."/>
            <person name="Blok V."/>
            <person name="Cock P.J.A."/>
            <person name="Van den Akker S.E."/>
            <person name="Holroyd N."/>
            <person name="Hunt M."/>
            <person name="Mantelin S."/>
            <person name="Naghra H."/>
            <person name="Pain A."/>
            <person name="Palomares-Rius J.E."/>
            <person name="Zarowiecki M."/>
            <person name="Berriman M."/>
            <person name="Jones J.T."/>
            <person name="Urwin P.E."/>
        </authorList>
    </citation>
    <scope>NUCLEOTIDE SEQUENCE [LARGE SCALE GENOMIC DNA]</scope>
    <source>
        <strain evidence="1">Lindley</strain>
    </source>
</reference>
<proteinExistence type="predicted"/>
<protein>
    <submittedName>
        <fullName evidence="2">PAPS_reduct domain-containing protein</fullName>
    </submittedName>
</protein>
<dbReference type="WBParaSite" id="GPLIN_001498700">
    <property type="protein sequence ID" value="GPLIN_001498700"/>
    <property type="gene ID" value="GPLIN_001498700"/>
</dbReference>
<name>A0A183CQ29_GLOPA</name>
<keyword evidence="1" id="KW-1185">Reference proteome</keyword>